<evidence type="ECO:0000256" key="1">
    <source>
        <dbReference type="SAM" id="MobiDB-lite"/>
    </source>
</evidence>
<feature type="region of interest" description="Disordered" evidence="1">
    <location>
        <begin position="298"/>
        <end position="325"/>
    </location>
</feature>
<proteinExistence type="predicted"/>
<reference evidence="2" key="2">
    <citation type="submission" date="2023-06" db="EMBL/GenBank/DDBJ databases">
        <authorList>
            <consortium name="Lawrence Berkeley National Laboratory"/>
            <person name="Haridas S."/>
            <person name="Hensen N."/>
            <person name="Bonometti L."/>
            <person name="Westerberg I."/>
            <person name="Brannstrom I.O."/>
            <person name="Guillou S."/>
            <person name="Cros-Aarteil S."/>
            <person name="Calhoun S."/>
            <person name="Kuo A."/>
            <person name="Mondo S."/>
            <person name="Pangilinan J."/>
            <person name="Riley R."/>
            <person name="LaButti K."/>
            <person name="Andreopoulos B."/>
            <person name="Lipzen A."/>
            <person name="Chen C."/>
            <person name="Yanf M."/>
            <person name="Daum C."/>
            <person name="Ng V."/>
            <person name="Clum A."/>
            <person name="Steindorff A."/>
            <person name="Ohm R."/>
            <person name="Martin F."/>
            <person name="Silar P."/>
            <person name="Natvig D."/>
            <person name="Lalanne C."/>
            <person name="Gautier V."/>
            <person name="Ament-velasquez S.L."/>
            <person name="Kruys A."/>
            <person name="Hutchinson M.I."/>
            <person name="Powell A.J."/>
            <person name="Barry K."/>
            <person name="Miller A.N."/>
            <person name="Grigoriev I.V."/>
            <person name="Debuchy R."/>
            <person name="Gladieux P."/>
            <person name="Thoren M.H."/>
            <person name="Johannesson H."/>
        </authorList>
    </citation>
    <scope>NUCLEOTIDE SEQUENCE</scope>
    <source>
        <strain evidence="2">CBS 232.78</strain>
    </source>
</reference>
<evidence type="ECO:0000313" key="2">
    <source>
        <dbReference type="EMBL" id="KAK3390223.1"/>
    </source>
</evidence>
<accession>A0AAE0NYW4</accession>
<dbReference type="EMBL" id="JAULSW010000002">
    <property type="protein sequence ID" value="KAK3390223.1"/>
    <property type="molecule type" value="Genomic_DNA"/>
</dbReference>
<comment type="caution">
    <text evidence="2">The sequence shown here is derived from an EMBL/GenBank/DDBJ whole genome shotgun (WGS) entry which is preliminary data.</text>
</comment>
<name>A0AAE0NYW4_9PEZI</name>
<organism evidence="2 3">
    <name type="scientific">Podospora didyma</name>
    <dbReference type="NCBI Taxonomy" id="330526"/>
    <lineage>
        <taxon>Eukaryota</taxon>
        <taxon>Fungi</taxon>
        <taxon>Dikarya</taxon>
        <taxon>Ascomycota</taxon>
        <taxon>Pezizomycotina</taxon>
        <taxon>Sordariomycetes</taxon>
        <taxon>Sordariomycetidae</taxon>
        <taxon>Sordariales</taxon>
        <taxon>Podosporaceae</taxon>
        <taxon>Podospora</taxon>
    </lineage>
</organism>
<sequence length="505" mass="55928">MPGPWVNLTRSPAAAAAAQFGHLSYCVVLWPAEICPLFLLLPSRCVAYLCEARGYDSSHRRSVNELLSDLRRVRLGPGGPSQRSLDIQPTVPPAIRNILQLPETPPPRPRRPVRVDAFGRRLPPGPAAPQSWLATRSPTNVASGRGQQQIGQLALAHRKHLPLPDCYAPAPRSLMGIVLRRFAQSWDFQREYCHYYLYDQPSHLRVALISYLGMHTRGGVSVQDLKAILLPPAAEPDCDADDDDDEKESLPSPSEQLGPSVNNADLHHLDLSGSLGRSLKLRELTDFLYPAAANSPSHPDFLPADPKDSWDAPEQPPTAAEASSTIPQTVLPNLTYLSLAIYPGVTNSASWRQLLAFASHCPPGSLTHLSLAYWPEPNLTPNAKLASVIDPSTNRLYQWGDTGLYSHDPDEDWSEAVMILCRLSRILYGLEWLDLSGCGAWIEALYTRVDHDEVDWFGAWGKVEKIRMWDSGDAVNKARILEKHVRAKRMGRGRVIEVDTVTGNK</sequence>
<feature type="compositionally biased region" description="Acidic residues" evidence="1">
    <location>
        <begin position="236"/>
        <end position="247"/>
    </location>
</feature>
<keyword evidence="3" id="KW-1185">Reference proteome</keyword>
<evidence type="ECO:0008006" key="4">
    <source>
        <dbReference type="Google" id="ProtNLM"/>
    </source>
</evidence>
<dbReference type="AlphaFoldDB" id="A0AAE0NYW4"/>
<gene>
    <name evidence="2" type="ORF">B0H63DRAFT_557223</name>
</gene>
<protein>
    <recommendedName>
        <fullName evidence="4">Tafazzin</fullName>
    </recommendedName>
</protein>
<reference evidence="2" key="1">
    <citation type="journal article" date="2023" name="Mol. Phylogenet. Evol.">
        <title>Genome-scale phylogeny and comparative genomics of the fungal order Sordariales.</title>
        <authorList>
            <person name="Hensen N."/>
            <person name="Bonometti L."/>
            <person name="Westerberg I."/>
            <person name="Brannstrom I.O."/>
            <person name="Guillou S."/>
            <person name="Cros-Aarteil S."/>
            <person name="Calhoun S."/>
            <person name="Haridas S."/>
            <person name="Kuo A."/>
            <person name="Mondo S."/>
            <person name="Pangilinan J."/>
            <person name="Riley R."/>
            <person name="LaButti K."/>
            <person name="Andreopoulos B."/>
            <person name="Lipzen A."/>
            <person name="Chen C."/>
            <person name="Yan M."/>
            <person name="Daum C."/>
            <person name="Ng V."/>
            <person name="Clum A."/>
            <person name="Steindorff A."/>
            <person name="Ohm R.A."/>
            <person name="Martin F."/>
            <person name="Silar P."/>
            <person name="Natvig D.O."/>
            <person name="Lalanne C."/>
            <person name="Gautier V."/>
            <person name="Ament-Velasquez S.L."/>
            <person name="Kruys A."/>
            <person name="Hutchinson M.I."/>
            <person name="Powell A.J."/>
            <person name="Barry K."/>
            <person name="Miller A.N."/>
            <person name="Grigoriev I.V."/>
            <person name="Debuchy R."/>
            <person name="Gladieux P."/>
            <person name="Hiltunen Thoren M."/>
            <person name="Johannesson H."/>
        </authorList>
    </citation>
    <scope>NUCLEOTIDE SEQUENCE</scope>
    <source>
        <strain evidence="2">CBS 232.78</strain>
    </source>
</reference>
<feature type="region of interest" description="Disordered" evidence="1">
    <location>
        <begin position="233"/>
        <end position="263"/>
    </location>
</feature>
<evidence type="ECO:0000313" key="3">
    <source>
        <dbReference type="Proteomes" id="UP001285441"/>
    </source>
</evidence>
<dbReference type="Proteomes" id="UP001285441">
    <property type="component" value="Unassembled WGS sequence"/>
</dbReference>